<comment type="caution">
    <text evidence="2">The sequence shown here is derived from an EMBL/GenBank/DDBJ whole genome shotgun (WGS) entry which is preliminary data.</text>
</comment>
<name>A0A445I5F6_GLYSO</name>
<dbReference type="Proteomes" id="UP000289340">
    <property type="component" value="Chromosome 11"/>
</dbReference>
<proteinExistence type="predicted"/>
<accession>A0A445I5F6</accession>
<gene>
    <name evidence="2" type="ORF">D0Y65_030809</name>
</gene>
<evidence type="ECO:0000313" key="2">
    <source>
        <dbReference type="EMBL" id="RZB81222.1"/>
    </source>
</evidence>
<organism evidence="2 3">
    <name type="scientific">Glycine soja</name>
    <name type="common">Wild soybean</name>
    <dbReference type="NCBI Taxonomy" id="3848"/>
    <lineage>
        <taxon>Eukaryota</taxon>
        <taxon>Viridiplantae</taxon>
        <taxon>Streptophyta</taxon>
        <taxon>Embryophyta</taxon>
        <taxon>Tracheophyta</taxon>
        <taxon>Spermatophyta</taxon>
        <taxon>Magnoliopsida</taxon>
        <taxon>eudicotyledons</taxon>
        <taxon>Gunneridae</taxon>
        <taxon>Pentapetalae</taxon>
        <taxon>rosids</taxon>
        <taxon>fabids</taxon>
        <taxon>Fabales</taxon>
        <taxon>Fabaceae</taxon>
        <taxon>Papilionoideae</taxon>
        <taxon>50 kb inversion clade</taxon>
        <taxon>NPAAA clade</taxon>
        <taxon>indigoferoid/millettioid clade</taxon>
        <taxon>Phaseoleae</taxon>
        <taxon>Glycine</taxon>
        <taxon>Glycine subgen. Soja</taxon>
    </lineage>
</organism>
<dbReference type="AlphaFoldDB" id="A0A445I5F6"/>
<keyword evidence="3" id="KW-1185">Reference proteome</keyword>
<feature type="signal peptide" evidence="1">
    <location>
        <begin position="1"/>
        <end position="27"/>
    </location>
</feature>
<sequence>MDLPPSNLLAGGAATLSLLILLQPSLAVLFFDDRYHRCARSEPHQFPNLRTLPHWRCLNAVFGRGVWSERRERVRRGREDYHVRETHTGL</sequence>
<evidence type="ECO:0008006" key="4">
    <source>
        <dbReference type="Google" id="ProtNLM"/>
    </source>
</evidence>
<reference evidence="2 3" key="1">
    <citation type="submission" date="2018-09" db="EMBL/GenBank/DDBJ databases">
        <title>A high-quality reference genome of wild soybean provides a powerful tool to mine soybean genomes.</title>
        <authorList>
            <person name="Xie M."/>
            <person name="Chung C.Y.L."/>
            <person name="Li M.-W."/>
            <person name="Wong F.-L."/>
            <person name="Chan T.-F."/>
            <person name="Lam H.-M."/>
        </authorList>
    </citation>
    <scope>NUCLEOTIDE SEQUENCE [LARGE SCALE GENOMIC DNA]</scope>
    <source>
        <strain evidence="3">cv. W05</strain>
        <tissue evidence="2">Hypocotyl of etiolated seedlings</tissue>
    </source>
</reference>
<feature type="chain" id="PRO_5019115283" description="Secreted protein" evidence="1">
    <location>
        <begin position="28"/>
        <end position="90"/>
    </location>
</feature>
<evidence type="ECO:0000313" key="3">
    <source>
        <dbReference type="Proteomes" id="UP000289340"/>
    </source>
</evidence>
<dbReference type="EMBL" id="QZWG01000011">
    <property type="protein sequence ID" value="RZB81222.1"/>
    <property type="molecule type" value="Genomic_DNA"/>
</dbReference>
<keyword evidence="1" id="KW-0732">Signal</keyword>
<evidence type="ECO:0000256" key="1">
    <source>
        <dbReference type="SAM" id="SignalP"/>
    </source>
</evidence>
<protein>
    <recommendedName>
        <fullName evidence="4">Secreted protein</fullName>
    </recommendedName>
</protein>